<reference evidence="10 11" key="1">
    <citation type="submission" date="2018-09" db="EMBL/GenBank/DDBJ databases">
        <title>Comparative Genomics of Wolbachia-Cardinium Dual Endosymbiosis in a Plant-Parasitic Nematode.</title>
        <authorList>
            <person name="Brown A.M.V."/>
            <person name="Wasala S.K."/>
            <person name="Howe D.K."/>
            <person name="Peetz A.B."/>
            <person name="Zasada I.A."/>
            <person name="Denver D.R."/>
        </authorList>
    </citation>
    <scope>NUCLEOTIDE SEQUENCE [LARGE SCALE GENOMIC DNA]</scope>
    <source>
        <strain evidence="10 11">Pp_1</strain>
    </source>
</reference>
<dbReference type="GO" id="GO:0005886">
    <property type="term" value="C:plasma membrane"/>
    <property type="evidence" value="ECO:0007669"/>
    <property type="project" value="UniProtKB-SubCell"/>
</dbReference>
<protein>
    <submittedName>
        <fullName evidence="10">Uncharacterized protein</fullName>
    </submittedName>
</protein>
<feature type="transmembrane region" description="Helical" evidence="9">
    <location>
        <begin position="424"/>
        <end position="443"/>
    </location>
</feature>
<dbReference type="OrthoDB" id="978657at2"/>
<feature type="transmembrane region" description="Helical" evidence="9">
    <location>
        <begin position="356"/>
        <end position="378"/>
    </location>
</feature>
<dbReference type="RefSeq" id="WP_123663293.1">
    <property type="nucleotide sequence ID" value="NZ_RARA01000026.1"/>
</dbReference>
<gene>
    <name evidence="10" type="ORF">EDM02_04200</name>
</gene>
<feature type="transmembrane region" description="Helical" evidence="9">
    <location>
        <begin position="277"/>
        <end position="296"/>
    </location>
</feature>
<keyword evidence="5" id="KW-0997">Cell inner membrane</keyword>
<dbReference type="GO" id="GO:0015556">
    <property type="term" value="F:C4-dicarboxylate transmembrane transporter activity"/>
    <property type="evidence" value="ECO:0007669"/>
    <property type="project" value="InterPro"/>
</dbReference>
<feature type="transmembrane region" description="Helical" evidence="9">
    <location>
        <begin position="215"/>
        <end position="239"/>
    </location>
</feature>
<sequence length="464" mass="52108">MFIIGWGMFLLILLVGLRLGGIALGLLSGLGLGLLTFSGRMQPTFPPYDLIILHASWMVLVATLEGVGFFALLGEKLKLLVVKPKHYPVLPIVFQTIFFYYLLFLYTGTTRLWTLAMCSGLALLIYKVRSYVGARASSQRRAHACCVVELCYCLSFLTGDGEWLHKIINDKNNITQGQKTLTQYAAGIAIHMGLLTSPLFISGLLLLWVVGNSSLSVFVLVRTIGCLTVGITVLTRIILLEVMPRQWLTKKLNKWFGHGYDEDEVPVITESQYKKKVSVFFLGVILRLVAGLFVLAKHKTSIVTELRYVGKIFQVRFPMFFALMLLSVAAITLLSCKVQPVKVLQTNRFKLGIQQFFNFLGVVWFAEALISYDQAFLISILHDSLLSNHYLFYLILMVYLSLVDISMVIWLFIPLLIEAHFSNLGIALLLVGVHSLAPIRFWVRVGVGKKNGMLTYTDPLPIKE</sequence>
<evidence type="ECO:0000313" key="10">
    <source>
        <dbReference type="EMBL" id="ROT47066.1"/>
    </source>
</evidence>
<evidence type="ECO:0000256" key="4">
    <source>
        <dbReference type="ARBA" id="ARBA00022475"/>
    </source>
</evidence>
<keyword evidence="7 9" id="KW-1133">Transmembrane helix</keyword>
<keyword evidence="4" id="KW-1003">Cell membrane</keyword>
<dbReference type="Pfam" id="PF03605">
    <property type="entry name" value="DcuA_DcuB"/>
    <property type="match status" value="2"/>
</dbReference>
<feature type="transmembrane region" description="Helical" evidence="9">
    <location>
        <begin position="7"/>
        <end position="30"/>
    </location>
</feature>
<organism evidence="10 11">
    <name type="scientific">Candidatus Cardinium hertigii</name>
    <dbReference type="NCBI Taxonomy" id="247481"/>
    <lineage>
        <taxon>Bacteria</taxon>
        <taxon>Pseudomonadati</taxon>
        <taxon>Bacteroidota</taxon>
        <taxon>Cytophagia</taxon>
        <taxon>Cytophagales</taxon>
        <taxon>Amoebophilaceae</taxon>
        <taxon>Candidatus Cardinium</taxon>
    </lineage>
</organism>
<evidence type="ECO:0000256" key="2">
    <source>
        <dbReference type="ARBA" id="ARBA00006413"/>
    </source>
</evidence>
<evidence type="ECO:0000256" key="3">
    <source>
        <dbReference type="ARBA" id="ARBA00022448"/>
    </source>
</evidence>
<keyword evidence="8 9" id="KW-0472">Membrane</keyword>
<dbReference type="PANTHER" id="PTHR36106">
    <property type="entry name" value="ANAEROBIC C4-DICARBOXYLATE TRANSPORTER DCUB"/>
    <property type="match status" value="1"/>
</dbReference>
<evidence type="ECO:0000256" key="8">
    <source>
        <dbReference type="ARBA" id="ARBA00023136"/>
    </source>
</evidence>
<keyword evidence="6 9" id="KW-0812">Transmembrane</keyword>
<dbReference type="InterPro" id="IPR004668">
    <property type="entry name" value="Anaer_Dcu_memb_transpt"/>
</dbReference>
<accession>A0A3N2QB78</accession>
<dbReference type="AlphaFoldDB" id="A0A3N2QB78"/>
<comment type="subcellular location">
    <subcellularLocation>
        <location evidence="1">Cell inner membrane</location>
        <topology evidence="1">Multi-pass membrane protein</topology>
    </subcellularLocation>
</comment>
<feature type="transmembrane region" description="Helical" evidence="9">
    <location>
        <begin position="184"/>
        <end position="209"/>
    </location>
</feature>
<feature type="transmembrane region" description="Helical" evidence="9">
    <location>
        <begin position="316"/>
        <end position="336"/>
    </location>
</feature>
<dbReference type="PANTHER" id="PTHR36106:SF1">
    <property type="entry name" value="ANAEROBIC C4-DICARBOXYLATE TRANSPORTER DCUB"/>
    <property type="match status" value="1"/>
</dbReference>
<evidence type="ECO:0000256" key="9">
    <source>
        <dbReference type="SAM" id="Phobius"/>
    </source>
</evidence>
<evidence type="ECO:0000256" key="5">
    <source>
        <dbReference type="ARBA" id="ARBA00022519"/>
    </source>
</evidence>
<dbReference type="Proteomes" id="UP000270927">
    <property type="component" value="Unassembled WGS sequence"/>
</dbReference>
<proteinExistence type="inferred from homology"/>
<comment type="caution">
    <text evidence="10">The sequence shown here is derived from an EMBL/GenBank/DDBJ whole genome shotgun (WGS) entry which is preliminary data.</text>
</comment>
<evidence type="ECO:0000313" key="11">
    <source>
        <dbReference type="Proteomes" id="UP000270927"/>
    </source>
</evidence>
<evidence type="ECO:0000256" key="6">
    <source>
        <dbReference type="ARBA" id="ARBA00022692"/>
    </source>
</evidence>
<dbReference type="EMBL" id="RARA01000026">
    <property type="protein sequence ID" value="ROT47066.1"/>
    <property type="molecule type" value="Genomic_DNA"/>
</dbReference>
<feature type="transmembrane region" description="Helical" evidence="9">
    <location>
        <begin position="390"/>
        <end position="417"/>
    </location>
</feature>
<feature type="transmembrane region" description="Helical" evidence="9">
    <location>
        <begin position="50"/>
        <end position="74"/>
    </location>
</feature>
<comment type="similarity">
    <text evidence="2">Belongs to the DcuA/DcuB transporter (TC 2.A.13.1) family.</text>
</comment>
<evidence type="ECO:0000256" key="1">
    <source>
        <dbReference type="ARBA" id="ARBA00004429"/>
    </source>
</evidence>
<evidence type="ECO:0000256" key="7">
    <source>
        <dbReference type="ARBA" id="ARBA00022989"/>
    </source>
</evidence>
<keyword evidence="11" id="KW-1185">Reference proteome</keyword>
<keyword evidence="3" id="KW-0813">Transport</keyword>
<name>A0A3N2QB78_9BACT</name>
<feature type="transmembrane region" description="Helical" evidence="9">
    <location>
        <begin position="86"/>
        <end position="106"/>
    </location>
</feature>